<organism evidence="1 2">
    <name type="scientific">Candidatus Gottesmanbacteria bacterium GW2011_GWA1_34_13</name>
    <dbReference type="NCBI Taxonomy" id="1618434"/>
    <lineage>
        <taxon>Bacteria</taxon>
        <taxon>Candidatus Gottesmaniibacteriota</taxon>
    </lineage>
</organism>
<evidence type="ECO:0000313" key="2">
    <source>
        <dbReference type="Proteomes" id="UP000034176"/>
    </source>
</evidence>
<dbReference type="STRING" id="1618434.UR52_C0007G0005"/>
<reference evidence="1 2" key="1">
    <citation type="journal article" date="2015" name="Nature">
        <title>rRNA introns, odd ribosomes, and small enigmatic genomes across a large radiation of phyla.</title>
        <authorList>
            <person name="Brown C.T."/>
            <person name="Hug L.A."/>
            <person name="Thomas B.C."/>
            <person name="Sharon I."/>
            <person name="Castelle C.J."/>
            <person name="Singh A."/>
            <person name="Wilkins M.J."/>
            <person name="Williams K.H."/>
            <person name="Banfield J.F."/>
        </authorList>
    </citation>
    <scope>NUCLEOTIDE SEQUENCE [LARGE SCALE GENOMIC DNA]</scope>
</reference>
<dbReference type="SUPFAM" id="SSF144052">
    <property type="entry name" value="Thermophilic metalloprotease-like"/>
    <property type="match status" value="1"/>
</dbReference>
<name>A0A0G0D7W3_9BACT</name>
<dbReference type="AlphaFoldDB" id="A0A0G0D7W3"/>
<dbReference type="Proteomes" id="UP000034176">
    <property type="component" value="Unassembled WGS sequence"/>
</dbReference>
<proteinExistence type="predicted"/>
<protein>
    <submittedName>
        <fullName evidence="1">Uncharacterized protein</fullName>
    </submittedName>
</protein>
<evidence type="ECO:0000313" key="1">
    <source>
        <dbReference type="EMBL" id="KKP59380.1"/>
    </source>
</evidence>
<sequence length="459" mass="52404">MIPETKPAHPALTSPIYVQENGWSIQRILKADADYSQFVIPAHNSIEKIYTHTLKLRQDDKLIFIADSASDLAAFRVMIETSKNKVKSVDIYYLKDFHNDDLPVDDYFADLTDEKTSLFIIDTLDDQIKAEFYRKLSERQYDVGINMMNGSYDIRTKIGEIAGSYMPVAEMPGIQIKTLTQPVFHTNPEDMKPIGDRLISILKDVKTFHFTDFLGNELSFEVNATDPWINEANNGFALRRKDFKGSENLQFVVDNLPMGEIYKNVRLGTACGRWLFPQIDMDVWQWAQRMGMINEQQKKQMFIDFADQVLITFHNGKIVDVAGGIRPEIFKKYLQEHAKKDETPQAILYLTEIAFGINIGGLIPETGEETTLGGEKALIIHLAWGNAPVQDINLTNPRNIIQSDSHLDQELRGLFNLDVTLYNGKRLTLFGIGGILDGYSTEFLRYQQQILDINTNHHK</sequence>
<comment type="caution">
    <text evidence="1">The sequence shown here is derived from an EMBL/GenBank/DDBJ whole genome shotgun (WGS) entry which is preliminary data.</text>
</comment>
<dbReference type="EMBL" id="LBPN01000007">
    <property type="protein sequence ID" value="KKP59380.1"/>
    <property type="molecule type" value="Genomic_DNA"/>
</dbReference>
<accession>A0A0G0D7W3</accession>
<gene>
    <name evidence="1" type="ORF">UR52_C0007G0005</name>
</gene>